<gene>
    <name evidence="2" type="ORF">AB986_08750</name>
</gene>
<dbReference type="EMBL" id="LELK01000001">
    <property type="protein sequence ID" value="KMM39287.1"/>
    <property type="molecule type" value="Genomic_DNA"/>
</dbReference>
<sequence length="274" mass="32082">MNLLQKSIEMSAHYKENPKVDAVLLAGSVSKNLQDEHSDIELHILWSSSPTDEDRQNPIQKIDGTILSYHPYEDEEWSESYLDQNGIKFEISNFLCETVERFISDVVDRYETDYDKQCIIASINDGVSLFGEEKINDLKNRIATYPLELSKRMISENLWLSNRWNNRKALLKRQDWLMLSDVICGVQRNLLGVLFGLNHIYVHHPVFKWMGIYIEQMEIRPESLHDRMTNILIGHPQNGIEKLEKLIEDVIELVERYHPELDITDQKKHIGYAK</sequence>
<dbReference type="Proteomes" id="UP000035996">
    <property type="component" value="Unassembled WGS sequence"/>
</dbReference>
<evidence type="ECO:0000313" key="3">
    <source>
        <dbReference type="Proteomes" id="UP000035996"/>
    </source>
</evidence>
<protein>
    <submittedName>
        <fullName evidence="2">Cytoplasmic protein</fullName>
    </submittedName>
</protein>
<comment type="caution">
    <text evidence="2">The sequence shown here is derived from an EMBL/GenBank/DDBJ whole genome shotgun (WGS) entry which is preliminary data.</text>
</comment>
<dbReference type="InterPro" id="IPR043519">
    <property type="entry name" value="NT_sf"/>
</dbReference>
<dbReference type="PATRIC" id="fig|157733.3.peg.4040"/>
<dbReference type="OrthoDB" id="4863277at2"/>
<name>A0A0J6FY62_9BACL</name>
<dbReference type="Pfam" id="PF13228">
    <property type="entry name" value="DUF4037"/>
    <property type="match status" value="1"/>
</dbReference>
<organism evidence="2 3">
    <name type="scientific">Guptibacillus hwajinpoensis</name>
    <dbReference type="NCBI Taxonomy" id="208199"/>
    <lineage>
        <taxon>Bacteria</taxon>
        <taxon>Bacillati</taxon>
        <taxon>Bacillota</taxon>
        <taxon>Bacilli</taxon>
        <taxon>Bacillales</taxon>
        <taxon>Guptibacillaceae</taxon>
        <taxon>Guptibacillus</taxon>
    </lineage>
</organism>
<keyword evidence="3" id="KW-1185">Reference proteome</keyword>
<evidence type="ECO:0000259" key="1">
    <source>
        <dbReference type="Pfam" id="PF13228"/>
    </source>
</evidence>
<evidence type="ECO:0000313" key="2">
    <source>
        <dbReference type="EMBL" id="KMM39287.1"/>
    </source>
</evidence>
<dbReference type="Gene3D" id="3.30.460.10">
    <property type="entry name" value="Beta Polymerase, domain 2"/>
    <property type="match status" value="1"/>
</dbReference>
<feature type="domain" description="DUF4037" evidence="1">
    <location>
        <begin position="116"/>
        <end position="210"/>
    </location>
</feature>
<accession>A0A0J6FY62</accession>
<reference evidence="2" key="1">
    <citation type="submission" date="2015-06" db="EMBL/GenBank/DDBJ databases">
        <authorList>
            <person name="Liu B."/>
            <person name="Wang J."/>
            <person name="Zhu Y."/>
            <person name="Liu G."/>
            <person name="Chen Q."/>
            <person name="Zheng C."/>
            <person name="Che J."/>
            <person name="Ge C."/>
            <person name="Shi H."/>
            <person name="Pan Z."/>
            <person name="Liu X."/>
        </authorList>
    </citation>
    <scope>NUCLEOTIDE SEQUENCE [LARGE SCALE GENOMIC DNA]</scope>
    <source>
        <strain evidence="2">DSM 16346</strain>
    </source>
</reference>
<dbReference type="AlphaFoldDB" id="A0A0J6FY62"/>
<proteinExistence type="predicted"/>
<dbReference type="RefSeq" id="WP_048310457.1">
    <property type="nucleotide sequence ID" value="NZ_CP119526.1"/>
</dbReference>
<dbReference type="InterPro" id="IPR025117">
    <property type="entry name" value="DUF4037"/>
</dbReference>
<dbReference type="STRING" id="157733.AB986_08750"/>